<dbReference type="EMBL" id="PYAL01000004">
    <property type="protein sequence ID" value="RXN88009.1"/>
    <property type="molecule type" value="Genomic_DNA"/>
</dbReference>
<evidence type="ECO:0000256" key="1">
    <source>
        <dbReference type="SAM" id="Coils"/>
    </source>
</evidence>
<keyword evidence="3" id="KW-1185">Reference proteome</keyword>
<evidence type="ECO:0008006" key="4">
    <source>
        <dbReference type="Google" id="ProtNLM"/>
    </source>
</evidence>
<dbReference type="AlphaFoldDB" id="A0A4Q1HIP9"/>
<sequence>MSEELIARAHRRFKACQDWESTARQRFADDIRFCYADPDNHEQWNAAVRAQRQLDGRPMLTINKTHTHVLHVVNDAKENKPSVKVHPVGSEATYESAQVFEGVIRHIEYISDAQTAYDIATENMVAGGIGYWRITTAYTDDNGFDQEIFIKEVPDPLAVYLDPNIKKRDGSDAKYGFVYDEWPREEFERKYPDAAASSTTLGEDIGGWLSNNRVRVAEYYEVVESKEWMYALPNGDGTFEFLRESAMTKEQKQLIKKTKGQELQRRKVDKREVKWYLIAANAVIDESRWAGKYIPIVRCVGEEIILDGKLDRKGLVRYMKDAQRMYNYNTSAAVEYGALQTKAPWVGPIEAFEGHENYWATANRENYPYLPFNGRDELGNDIPAPQRPNPPSSAPVYMDGMQAAAQEMMMTSGQYEATFSEQGNEISGKAIDQRQRQGQRATYHFIDGVANAIRYTGKQLLDLIPKIYDTKRVIRIMAEDGEQQQIQIDPEQRQGVVEQGDDKQQNAVQSIFNPQVGTFDVVVEIGPNYQTRRQEAFNAMRELISAVPQLAQVIGDLFMANGDFPSADKLAERMRNWIPKEIQGEGPTQQEQQLMQQNQQLIQMVQNLGAQLESKQNLEKIEKQRADIDALNHMALRMENTQKAMIDSFKAETDRLKAVQPMMTPEAMEPILRKLMVEILKAPDPIIGDDPGELNGGNAFAIGMQGTTVGIPLVQEPQPTAQAG</sequence>
<dbReference type="OrthoDB" id="1632915at2"/>
<accession>A0A4Q1HIP9</accession>
<comment type="caution">
    <text evidence="2">The sequence shown here is derived from an EMBL/GenBank/DDBJ whole genome shotgun (WGS) entry which is preliminary data.</text>
</comment>
<name>A0A4Q1HIP9_9BURK</name>
<dbReference type="Proteomes" id="UP000290849">
    <property type="component" value="Unassembled WGS sequence"/>
</dbReference>
<protein>
    <recommendedName>
        <fullName evidence="4">Portal protein</fullName>
    </recommendedName>
</protein>
<dbReference type="RefSeq" id="WP_129151377.1">
    <property type="nucleotide sequence ID" value="NZ_JBHSDO010000011.1"/>
</dbReference>
<organism evidence="2 3">
    <name type="scientific">Achromobacter aloeverae</name>
    <dbReference type="NCBI Taxonomy" id="1750518"/>
    <lineage>
        <taxon>Bacteria</taxon>
        <taxon>Pseudomonadati</taxon>
        <taxon>Pseudomonadota</taxon>
        <taxon>Betaproteobacteria</taxon>
        <taxon>Burkholderiales</taxon>
        <taxon>Alcaligenaceae</taxon>
        <taxon>Achromobacter</taxon>
    </lineage>
</organism>
<proteinExistence type="predicted"/>
<keyword evidence="1" id="KW-0175">Coiled coil</keyword>
<feature type="coiled-coil region" evidence="1">
    <location>
        <begin position="591"/>
        <end position="641"/>
    </location>
</feature>
<dbReference type="InterPro" id="IPR032427">
    <property type="entry name" value="P22_portal"/>
</dbReference>
<gene>
    <name evidence="2" type="ORF">C7R54_15650</name>
</gene>
<dbReference type="Pfam" id="PF16510">
    <property type="entry name" value="P22_portal"/>
    <property type="match status" value="1"/>
</dbReference>
<reference evidence="2 3" key="1">
    <citation type="journal article" date="2017" name="Int. J. Syst. Evol. Microbiol.">
        <title>Achromobacter aloeverae sp. nov., isolated from the root of Aloe vera (L.) Burm.f.</title>
        <authorList>
            <person name="Kuncharoen N."/>
            <person name="Muramatsu Y."/>
            <person name="Shibata C."/>
            <person name="Kamakura Y."/>
            <person name="Nakagawa Y."/>
            <person name="Tanasupawat S."/>
        </authorList>
    </citation>
    <scope>NUCLEOTIDE SEQUENCE [LARGE SCALE GENOMIC DNA]</scope>
    <source>
        <strain evidence="2 3">AVA-1</strain>
    </source>
</reference>
<evidence type="ECO:0000313" key="3">
    <source>
        <dbReference type="Proteomes" id="UP000290849"/>
    </source>
</evidence>
<evidence type="ECO:0000313" key="2">
    <source>
        <dbReference type="EMBL" id="RXN88009.1"/>
    </source>
</evidence>